<evidence type="ECO:0000256" key="5">
    <source>
        <dbReference type="ARBA" id="ARBA00023125"/>
    </source>
</evidence>
<dbReference type="AlphaFoldDB" id="A0A9J6DXW7"/>
<proteinExistence type="predicted"/>
<dbReference type="InterPro" id="IPR027806">
    <property type="entry name" value="HARBI1_dom"/>
</dbReference>
<keyword evidence="2" id="KW-0479">Metal-binding</keyword>
<dbReference type="GO" id="GO:0008270">
    <property type="term" value="F:zinc ion binding"/>
    <property type="evidence" value="ECO:0007669"/>
    <property type="project" value="UniProtKB-KW"/>
</dbReference>
<comment type="caution">
    <text evidence="10">The sequence shown here is derived from an EMBL/GenBank/DDBJ whole genome shotgun (WGS) entry which is preliminary data.</text>
</comment>
<comment type="cofactor">
    <cofactor evidence="1">
        <name>a divalent metal cation</name>
        <dbReference type="ChEBI" id="CHEBI:60240"/>
    </cofactor>
</comment>
<name>A0A9J6DXW7_RHIMP</name>
<dbReference type="Proteomes" id="UP000821866">
    <property type="component" value="Unassembled WGS sequence"/>
</dbReference>
<evidence type="ECO:0000256" key="6">
    <source>
        <dbReference type="PROSITE-ProRule" id="PRU00309"/>
    </source>
</evidence>
<dbReference type="PANTHER" id="PTHR23080:SF133">
    <property type="entry name" value="SI:CH211-262I1.5-RELATED"/>
    <property type="match status" value="1"/>
</dbReference>
<keyword evidence="5 6" id="KW-0238">DNA-binding</keyword>
<evidence type="ECO:0000313" key="10">
    <source>
        <dbReference type="EMBL" id="KAH8026844.1"/>
    </source>
</evidence>
<dbReference type="VEuPathDB" id="VectorBase:LOC119186806"/>
<dbReference type="Pfam" id="PF05485">
    <property type="entry name" value="THAP"/>
    <property type="match status" value="1"/>
</dbReference>
<keyword evidence="11" id="KW-1185">Reference proteome</keyword>
<dbReference type="EMBL" id="JABSTU010000007">
    <property type="protein sequence ID" value="KAH8026844.1"/>
    <property type="molecule type" value="Genomic_DNA"/>
</dbReference>
<feature type="region of interest" description="Disordered" evidence="8">
    <location>
        <begin position="87"/>
        <end position="131"/>
    </location>
</feature>
<evidence type="ECO:0000256" key="3">
    <source>
        <dbReference type="ARBA" id="ARBA00022771"/>
    </source>
</evidence>
<evidence type="ECO:0000256" key="4">
    <source>
        <dbReference type="ARBA" id="ARBA00022833"/>
    </source>
</evidence>
<evidence type="ECO:0000256" key="8">
    <source>
        <dbReference type="SAM" id="MobiDB-lite"/>
    </source>
</evidence>
<evidence type="ECO:0000259" key="9">
    <source>
        <dbReference type="PROSITE" id="PS50950"/>
    </source>
</evidence>
<keyword evidence="4" id="KW-0862">Zinc</keyword>
<dbReference type="SMART" id="SM00980">
    <property type="entry name" value="THAP"/>
    <property type="match status" value="1"/>
</dbReference>
<feature type="coiled-coil region" evidence="7">
    <location>
        <begin position="162"/>
        <end position="217"/>
    </location>
</feature>
<dbReference type="SUPFAM" id="SSF57716">
    <property type="entry name" value="Glucocorticoid receptor-like (DNA-binding domain)"/>
    <property type="match status" value="1"/>
</dbReference>
<sequence>MGGFTCCVPGCYNNSTRDKGLGFYVFPKEQKLRETWIQRINRAGRGGRFSKFTPTTGHRVCGAHFEGGKKTYMNRVPTIFPLRPQKVERRRPLIRTQPELPNSPTVAPQHDPEVSGSAITSSSSDSEDTAQQSTLLMDHAYSSQESSYDQLSKKVACQNNIITELAEKAEAAYAHVEELNRQLKRSQQDHAEAKKLCDRLQQKNRCLRLELSCMQKKVKRCKAEATQKIDITYEALVEDEKKLRYYTGFTSRKSFDSFWSLLEPDAKKLRFWQMKETENEDRNFILPLKTQLVLVLMRLRLGLDGLDLAYRFGVSTSTVSRIWVTWLDFLDNRLRQVPTWMPPHLCDMYRPQAFTDKGYTTVDGILDCTEIFIETPSSFRVQSETYSSYKKHNTAKGLVVCSPNGFVMFVSDLSPGRLSDKALTKASGVLEKFSPGRSLMADRGFTIEEECKELSLHLNIPPFMEGRPQLSEADETETRLIASVRIHVERVIRRIKTYRILSQVFPNSMSGQLNKPRVNRVSVRCEVSTTNDQVPDVRRWMDDSPQPFSAQGPIVNYPLPMLLRCPVARFSSLAGFRADRSGDRALRALAISGVSVALADWARPTSPPAADDLPPPTTVQL</sequence>
<feature type="compositionally biased region" description="Low complexity" evidence="8">
    <location>
        <begin position="115"/>
        <end position="131"/>
    </location>
</feature>
<reference evidence="10" key="1">
    <citation type="journal article" date="2020" name="Cell">
        <title>Large-Scale Comparative Analyses of Tick Genomes Elucidate Their Genetic Diversity and Vector Capacities.</title>
        <authorList>
            <consortium name="Tick Genome and Microbiome Consortium (TIGMIC)"/>
            <person name="Jia N."/>
            <person name="Wang J."/>
            <person name="Shi W."/>
            <person name="Du L."/>
            <person name="Sun Y."/>
            <person name="Zhan W."/>
            <person name="Jiang J.F."/>
            <person name="Wang Q."/>
            <person name="Zhang B."/>
            <person name="Ji P."/>
            <person name="Bell-Sakyi L."/>
            <person name="Cui X.M."/>
            <person name="Yuan T.T."/>
            <person name="Jiang B.G."/>
            <person name="Yang W.F."/>
            <person name="Lam T.T."/>
            <person name="Chang Q.C."/>
            <person name="Ding S.J."/>
            <person name="Wang X.J."/>
            <person name="Zhu J.G."/>
            <person name="Ruan X.D."/>
            <person name="Zhao L."/>
            <person name="Wei J.T."/>
            <person name="Ye R.Z."/>
            <person name="Que T.C."/>
            <person name="Du C.H."/>
            <person name="Zhou Y.H."/>
            <person name="Cheng J.X."/>
            <person name="Dai P.F."/>
            <person name="Guo W.B."/>
            <person name="Han X.H."/>
            <person name="Huang E.J."/>
            <person name="Li L.F."/>
            <person name="Wei W."/>
            <person name="Gao Y.C."/>
            <person name="Liu J.Z."/>
            <person name="Shao H.Z."/>
            <person name="Wang X."/>
            <person name="Wang C.C."/>
            <person name="Yang T.C."/>
            <person name="Huo Q.B."/>
            <person name="Li W."/>
            <person name="Chen H.Y."/>
            <person name="Chen S.E."/>
            <person name="Zhou L.G."/>
            <person name="Ni X.B."/>
            <person name="Tian J.H."/>
            <person name="Sheng Y."/>
            <person name="Liu T."/>
            <person name="Pan Y.S."/>
            <person name="Xia L.Y."/>
            <person name="Li J."/>
            <person name="Zhao F."/>
            <person name="Cao W.C."/>
        </authorList>
    </citation>
    <scope>NUCLEOTIDE SEQUENCE</scope>
    <source>
        <strain evidence="10">Rmic-2018</strain>
    </source>
</reference>
<dbReference type="PROSITE" id="PS50950">
    <property type="entry name" value="ZF_THAP"/>
    <property type="match status" value="1"/>
</dbReference>
<dbReference type="InterPro" id="IPR006612">
    <property type="entry name" value="THAP_Znf"/>
</dbReference>
<accession>A0A9J6DXW7</accession>
<dbReference type="Pfam" id="PF13359">
    <property type="entry name" value="DDE_Tnp_4"/>
    <property type="match status" value="1"/>
</dbReference>
<dbReference type="Pfam" id="PF13613">
    <property type="entry name" value="HTH_Tnp_4"/>
    <property type="match status" value="1"/>
</dbReference>
<evidence type="ECO:0000256" key="7">
    <source>
        <dbReference type="SAM" id="Coils"/>
    </source>
</evidence>
<evidence type="ECO:0000313" key="11">
    <source>
        <dbReference type="Proteomes" id="UP000821866"/>
    </source>
</evidence>
<keyword evidence="7" id="KW-0175">Coiled coil</keyword>
<dbReference type="InterPro" id="IPR027805">
    <property type="entry name" value="Transposase_HTH_dom"/>
</dbReference>
<dbReference type="GO" id="GO:0003677">
    <property type="term" value="F:DNA binding"/>
    <property type="evidence" value="ECO:0007669"/>
    <property type="project" value="UniProtKB-UniRule"/>
</dbReference>
<gene>
    <name evidence="10" type="ORF">HPB51_025811</name>
</gene>
<reference evidence="10" key="2">
    <citation type="submission" date="2021-09" db="EMBL/GenBank/DDBJ databases">
        <authorList>
            <person name="Jia N."/>
            <person name="Wang J."/>
            <person name="Shi W."/>
            <person name="Du L."/>
            <person name="Sun Y."/>
            <person name="Zhan W."/>
            <person name="Jiang J."/>
            <person name="Wang Q."/>
            <person name="Zhang B."/>
            <person name="Ji P."/>
            <person name="Sakyi L.B."/>
            <person name="Cui X."/>
            <person name="Yuan T."/>
            <person name="Jiang B."/>
            <person name="Yang W."/>
            <person name="Lam T.T.-Y."/>
            <person name="Chang Q."/>
            <person name="Ding S."/>
            <person name="Wang X."/>
            <person name="Zhu J."/>
            <person name="Ruan X."/>
            <person name="Zhao L."/>
            <person name="Wei J."/>
            <person name="Que T."/>
            <person name="Du C."/>
            <person name="Cheng J."/>
            <person name="Dai P."/>
            <person name="Han X."/>
            <person name="Huang E."/>
            <person name="Gao Y."/>
            <person name="Liu J."/>
            <person name="Shao H."/>
            <person name="Ye R."/>
            <person name="Li L."/>
            <person name="Wei W."/>
            <person name="Wang X."/>
            <person name="Wang C."/>
            <person name="Huo Q."/>
            <person name="Li W."/>
            <person name="Guo W."/>
            <person name="Chen H."/>
            <person name="Chen S."/>
            <person name="Zhou L."/>
            <person name="Zhou L."/>
            <person name="Ni X."/>
            <person name="Tian J."/>
            <person name="Zhou Y."/>
            <person name="Sheng Y."/>
            <person name="Liu T."/>
            <person name="Pan Y."/>
            <person name="Xia L."/>
            <person name="Li J."/>
            <person name="Zhao F."/>
            <person name="Cao W."/>
        </authorList>
    </citation>
    <scope>NUCLEOTIDE SEQUENCE</scope>
    <source>
        <strain evidence="10">Rmic-2018</strain>
        <tissue evidence="10">Larvae</tissue>
    </source>
</reference>
<evidence type="ECO:0000256" key="1">
    <source>
        <dbReference type="ARBA" id="ARBA00001968"/>
    </source>
</evidence>
<keyword evidence="3 6" id="KW-0863">Zinc-finger</keyword>
<evidence type="ECO:0000256" key="2">
    <source>
        <dbReference type="ARBA" id="ARBA00022723"/>
    </source>
</evidence>
<protein>
    <recommendedName>
        <fullName evidence="9">THAP-type domain-containing protein</fullName>
    </recommendedName>
</protein>
<feature type="domain" description="THAP-type" evidence="9">
    <location>
        <begin position="1"/>
        <end position="80"/>
    </location>
</feature>
<dbReference type="PANTHER" id="PTHR23080">
    <property type="entry name" value="THAP DOMAIN PROTEIN"/>
    <property type="match status" value="1"/>
</dbReference>
<organism evidence="10 11">
    <name type="scientific">Rhipicephalus microplus</name>
    <name type="common">Cattle tick</name>
    <name type="synonym">Boophilus microplus</name>
    <dbReference type="NCBI Taxonomy" id="6941"/>
    <lineage>
        <taxon>Eukaryota</taxon>
        <taxon>Metazoa</taxon>
        <taxon>Ecdysozoa</taxon>
        <taxon>Arthropoda</taxon>
        <taxon>Chelicerata</taxon>
        <taxon>Arachnida</taxon>
        <taxon>Acari</taxon>
        <taxon>Parasitiformes</taxon>
        <taxon>Ixodida</taxon>
        <taxon>Ixodoidea</taxon>
        <taxon>Ixodidae</taxon>
        <taxon>Rhipicephalinae</taxon>
        <taxon>Rhipicephalus</taxon>
        <taxon>Boophilus</taxon>
    </lineage>
</organism>